<name>A0A9W6WCF4_9ACTN</name>
<dbReference type="Proteomes" id="UP001165079">
    <property type="component" value="Unassembled WGS sequence"/>
</dbReference>
<accession>A0A9W6WCF4</accession>
<feature type="signal peptide" evidence="1">
    <location>
        <begin position="1"/>
        <end position="21"/>
    </location>
</feature>
<reference evidence="2" key="1">
    <citation type="submission" date="2023-03" db="EMBL/GenBank/DDBJ databases">
        <title>Actinorhabdospora filicis NBRC 111898.</title>
        <authorList>
            <person name="Ichikawa N."/>
            <person name="Sato H."/>
            <person name="Tonouchi N."/>
        </authorList>
    </citation>
    <scope>NUCLEOTIDE SEQUENCE</scope>
    <source>
        <strain evidence="2">NBRC 111898</strain>
    </source>
</reference>
<evidence type="ECO:0000313" key="2">
    <source>
        <dbReference type="EMBL" id="GLZ81589.1"/>
    </source>
</evidence>
<evidence type="ECO:0000313" key="3">
    <source>
        <dbReference type="Proteomes" id="UP001165079"/>
    </source>
</evidence>
<organism evidence="2 3">
    <name type="scientific">Actinorhabdospora filicis</name>
    <dbReference type="NCBI Taxonomy" id="1785913"/>
    <lineage>
        <taxon>Bacteria</taxon>
        <taxon>Bacillati</taxon>
        <taxon>Actinomycetota</taxon>
        <taxon>Actinomycetes</taxon>
        <taxon>Micromonosporales</taxon>
        <taxon>Micromonosporaceae</taxon>
        <taxon>Actinorhabdospora</taxon>
    </lineage>
</organism>
<dbReference type="EMBL" id="BSTX01000006">
    <property type="protein sequence ID" value="GLZ81589.1"/>
    <property type="molecule type" value="Genomic_DNA"/>
</dbReference>
<gene>
    <name evidence="2" type="ORF">Afil01_63960</name>
</gene>
<protein>
    <submittedName>
        <fullName evidence="2">Uncharacterized protein</fullName>
    </submittedName>
</protein>
<dbReference type="PROSITE" id="PS51257">
    <property type="entry name" value="PROKAR_LIPOPROTEIN"/>
    <property type="match status" value="1"/>
</dbReference>
<dbReference type="AlphaFoldDB" id="A0A9W6WCF4"/>
<keyword evidence="1" id="KW-0732">Signal</keyword>
<evidence type="ECO:0000256" key="1">
    <source>
        <dbReference type="SAM" id="SignalP"/>
    </source>
</evidence>
<comment type="caution">
    <text evidence="2">The sequence shown here is derived from an EMBL/GenBank/DDBJ whole genome shotgun (WGS) entry which is preliminary data.</text>
</comment>
<sequence>MRRIGPLRTAGFGLLLLPLVAAGCGSSVPPQLAAPRGYVHQVSGVGGSGCDKAEDQVQTGAGDLIGPHFALTVACVSTMRSVRGLDAVYPDKTDAPPLAPPGYEFVVVTISPTAPGETAYSSGGSVNAELVLGDFHVPLERTPDPGDVIVAVAPVKEPATLAVTDEGRLQSFSLRDRERQESVNGYYSAIEGAVDVPDYHAYFKGESGSSWGWYECNGGITAWRDLWDPELGWVSGNSARLTIKIYWPKQTKDVVTYFELYAENSLKMSTSGQYFNANDVTWTDTDDKGGYFTWVYEMPGDATTFELEFQPRGKLTLLSNKATLALTQDVEVTRYTLDFTRR</sequence>
<dbReference type="RefSeq" id="WP_285667097.1">
    <property type="nucleotide sequence ID" value="NZ_BSTX01000006.1"/>
</dbReference>
<feature type="chain" id="PRO_5040736979" evidence="1">
    <location>
        <begin position="22"/>
        <end position="342"/>
    </location>
</feature>
<keyword evidence="3" id="KW-1185">Reference proteome</keyword>
<proteinExistence type="predicted"/>